<name>A0A7D5Z885_9HYPO</name>
<dbReference type="Proteomes" id="UP000510686">
    <property type="component" value="Chromosome 7"/>
</dbReference>
<proteinExistence type="predicted"/>
<dbReference type="AlphaFoldDB" id="A0A7D5Z885"/>
<dbReference type="Pfam" id="PF03732">
    <property type="entry name" value="Retrotrans_gag"/>
    <property type="match status" value="1"/>
</dbReference>
<reference evidence="2 3" key="1">
    <citation type="submission" date="2020-07" db="EMBL/GenBank/DDBJ databases">
        <title>Telomere length de novo assembly of all 7 chromosomes of the fungus, Metarhizium brunneum, using a novel assembly pipeline.</title>
        <authorList>
            <person name="Saud z."/>
            <person name="Kortsinoglou A."/>
            <person name="Kouvelis V.N."/>
            <person name="Butt T.M."/>
        </authorList>
    </citation>
    <scope>NUCLEOTIDE SEQUENCE [LARGE SCALE GENOMIC DNA]</scope>
    <source>
        <strain evidence="2 3">4556</strain>
    </source>
</reference>
<keyword evidence="3" id="KW-1185">Reference proteome</keyword>
<dbReference type="InterPro" id="IPR005162">
    <property type="entry name" value="Retrotrans_gag_dom"/>
</dbReference>
<dbReference type="RefSeq" id="XP_065987918.1">
    <property type="nucleotide sequence ID" value="XM_066131838.1"/>
</dbReference>
<accession>A0A7D5Z885</accession>
<evidence type="ECO:0000259" key="1">
    <source>
        <dbReference type="Pfam" id="PF03732"/>
    </source>
</evidence>
<dbReference type="OrthoDB" id="5151719at2759"/>
<organism evidence="2 3">
    <name type="scientific">Metarhizium brunneum</name>
    <dbReference type="NCBI Taxonomy" id="500148"/>
    <lineage>
        <taxon>Eukaryota</taxon>
        <taxon>Fungi</taxon>
        <taxon>Dikarya</taxon>
        <taxon>Ascomycota</taxon>
        <taxon>Pezizomycotina</taxon>
        <taxon>Sordariomycetes</taxon>
        <taxon>Hypocreomycetidae</taxon>
        <taxon>Hypocreales</taxon>
        <taxon>Clavicipitaceae</taxon>
        <taxon>Metarhizium</taxon>
    </lineage>
</organism>
<dbReference type="EMBL" id="CP058938">
    <property type="protein sequence ID" value="QLI74503.1"/>
    <property type="molecule type" value="Genomic_DNA"/>
</dbReference>
<dbReference type="KEGG" id="mbrn:90968263"/>
<protein>
    <recommendedName>
        <fullName evidence="1">Retrotransposon gag domain-containing protein</fullName>
    </recommendedName>
</protein>
<gene>
    <name evidence="2" type="ORF">G6M90_00g111850</name>
</gene>
<evidence type="ECO:0000313" key="3">
    <source>
        <dbReference type="Proteomes" id="UP000510686"/>
    </source>
</evidence>
<sequence length="136" mass="15693">MLAEIIRLRERVQQMEEEQQEQATIAAIIKKDLGEILRPRAPGLYNGSPESSVKVLHVGEYITGVALTWFEPIIRDYLNKEKDNREEETNTIFESYDEFEKAIKKAFRTVDEARAAEYYIDGLKQKGSASDYAARF</sequence>
<feature type="domain" description="Retrotransposon gag" evidence="1">
    <location>
        <begin position="62"/>
        <end position="136"/>
    </location>
</feature>
<dbReference type="GeneID" id="90968263"/>
<evidence type="ECO:0000313" key="2">
    <source>
        <dbReference type="EMBL" id="QLI74503.1"/>
    </source>
</evidence>